<dbReference type="CDD" id="cd18439">
    <property type="entry name" value="BRCT_BRC1_like_rpt6"/>
    <property type="match status" value="1"/>
</dbReference>
<dbReference type="CDD" id="cd00027">
    <property type="entry name" value="BRCT"/>
    <property type="match status" value="1"/>
</dbReference>
<feature type="domain" description="BRCT" evidence="2">
    <location>
        <begin position="735"/>
        <end position="846"/>
    </location>
</feature>
<dbReference type="PROSITE" id="PS50172">
    <property type="entry name" value="BRCT"/>
    <property type="match status" value="5"/>
</dbReference>
<dbReference type="Pfam" id="PF16770">
    <property type="entry name" value="RTT107_BRCT_5"/>
    <property type="match status" value="1"/>
</dbReference>
<dbReference type="FunFam" id="3.40.50.10190:FF:000066">
    <property type="entry name" value="BRCT domain protein (Eurofung)"/>
    <property type="match status" value="1"/>
</dbReference>
<evidence type="ECO:0000259" key="2">
    <source>
        <dbReference type="PROSITE" id="PS50172"/>
    </source>
</evidence>
<dbReference type="PANTHER" id="PTHR47667:SF1">
    <property type="entry name" value="REGULATOR OF TY1 TRANSPOSITION PROTEIN 107"/>
    <property type="match status" value="1"/>
</dbReference>
<dbReference type="AlphaFoldDB" id="S3D3M8"/>
<dbReference type="FunFam" id="3.40.50.10190:FF:000048">
    <property type="entry name" value="DNA repair protein Rtt107"/>
    <property type="match status" value="1"/>
</dbReference>
<dbReference type="PANTHER" id="PTHR47667">
    <property type="entry name" value="REGULATOR OF TY1 TRANSPOSITION PROTEIN 107"/>
    <property type="match status" value="1"/>
</dbReference>
<proteinExistence type="predicted"/>
<feature type="compositionally biased region" description="Polar residues" evidence="1">
    <location>
        <begin position="506"/>
        <end position="517"/>
    </location>
</feature>
<dbReference type="KEGG" id="glz:GLAREA_07513"/>
<accession>S3D3M8</accession>
<dbReference type="SUPFAM" id="SSF52113">
    <property type="entry name" value="BRCT domain"/>
    <property type="match status" value="6"/>
</dbReference>
<dbReference type="STRING" id="1116229.S3D3M8"/>
<feature type="region of interest" description="Disordered" evidence="1">
    <location>
        <begin position="502"/>
        <end position="546"/>
    </location>
</feature>
<dbReference type="OMA" id="SWLYHLI"/>
<keyword evidence="4" id="KW-1185">Reference proteome</keyword>
<protein>
    <submittedName>
        <fullName evidence="3">BRCT</fullName>
    </submittedName>
</protein>
<dbReference type="GeneID" id="19466566"/>
<evidence type="ECO:0000313" key="4">
    <source>
        <dbReference type="Proteomes" id="UP000016922"/>
    </source>
</evidence>
<dbReference type="CDD" id="cd18438">
    <property type="entry name" value="BRCT_BRC1_like_rpt4"/>
    <property type="match status" value="1"/>
</dbReference>
<dbReference type="Pfam" id="PF16589">
    <property type="entry name" value="BRCT_2"/>
    <property type="match status" value="1"/>
</dbReference>
<feature type="region of interest" description="Disordered" evidence="1">
    <location>
        <begin position="567"/>
        <end position="615"/>
    </location>
</feature>
<dbReference type="eggNOG" id="KOG2043">
    <property type="taxonomic scope" value="Eukaryota"/>
</dbReference>
<sequence length="849" mass="94499">MAEQGTMFEHCVFSFVQSRDLQQSQIVQLQETVEDHGGKVLELKRDGKIRIDDVTHILSTTSDFPQYPEARNGMINVVKPSWITESLLKNKAAPTRPHTPDPNLIFSNTTISCADIPSGDRDAIVGAVLAMGGSESSSLTKLCTHLCALTMDNPKCILVKERNLKCKIVLPHWFDDCLRLGKRISEEPYLLPDPEILRATKDDVLQIPASEYIQGASSTRPESLPLTTDSPRRLDVFQGKTLMISEDLEMGSRTRKVIEDLIRGGGGSITSSVHNADMFVCHWRDGRDYITAACAGIDVGNLSWLYHLITHNEWTSPMKRLLHYPLPKGGLPGFQGLCITLSNYGGDARTYLENLITATGATFTKSMKENNTHVVTARDSGEKCNAAKEWGIEIINHLWIEESYARCEIQRLTEPRYTHFPPRTNLGEVIGQTPFDLKALKKAYFPRAPTPSPSSLRRPVMHEKDRNLSSSKLSDDESAMSQDEANEAVKRTIVKQVKQIVKGRAKSTTNPKLSTPLANRRISAGKENDTPSSTGSRSAKARALSNLHGMAPDIALYEKEKKRKGPIWGGERAANEVEKQRALDRSSSPATKQEEEEFSAEDTPNAKRQRLSLDKKKPKTVPIEVQLVVTGYSGWVNNVAKEDSDKKKLRELGIHVIQDARKCSHLAAPNLVRTKKFLCALAMGPTIISTDFIEACSSVKKGGPPDIEDYVLKDTANEKKFGLKLKDVVQRAKANKRSLLRPVPIYCTKDIPNGPETYKEIVEANGGHFALYTGKPVIRKINPEEDDAGGEPVYLVSGDKPSERRLWTSFIEMAEAGNMEPRIVTTDWLLDVAMSQQLKWDEKYMVGLT</sequence>
<feature type="region of interest" description="Disordered" evidence="1">
    <location>
        <begin position="446"/>
        <end position="487"/>
    </location>
</feature>
<dbReference type="InterPro" id="IPR053036">
    <property type="entry name" value="CellCycle_DNARepair_Reg"/>
</dbReference>
<feature type="domain" description="BRCT" evidence="2">
    <location>
        <begin position="3"/>
        <end position="100"/>
    </location>
</feature>
<gene>
    <name evidence="3" type="ORF">GLAREA_07513</name>
</gene>
<feature type="domain" description="BRCT" evidence="2">
    <location>
        <begin position="334"/>
        <end position="406"/>
    </location>
</feature>
<feature type="compositionally biased region" description="Basic and acidic residues" evidence="1">
    <location>
        <begin position="573"/>
        <end position="584"/>
    </location>
</feature>
<dbReference type="CDD" id="cd18436">
    <property type="entry name" value="BRCT_BRC1_like_rpt2"/>
    <property type="match status" value="1"/>
</dbReference>
<dbReference type="GO" id="GO:1990683">
    <property type="term" value="P:DNA double-strand break attachment to nuclear envelope"/>
    <property type="evidence" value="ECO:0007669"/>
    <property type="project" value="TreeGrafter"/>
</dbReference>
<dbReference type="EMBL" id="KE145359">
    <property type="protein sequence ID" value="EPE32380.1"/>
    <property type="molecule type" value="Genomic_DNA"/>
</dbReference>
<dbReference type="CDD" id="cd18437">
    <property type="entry name" value="BRCT_BRC1_like_rpt3"/>
    <property type="match status" value="1"/>
</dbReference>
<dbReference type="HOGENOM" id="CLU_002149_2_0_1"/>
<dbReference type="GO" id="GO:0006302">
    <property type="term" value="P:double-strand break repair"/>
    <property type="evidence" value="ECO:0007669"/>
    <property type="project" value="TreeGrafter"/>
</dbReference>
<dbReference type="SMR" id="S3D3M8"/>
<dbReference type="InterPro" id="IPR001357">
    <property type="entry name" value="BRCT_dom"/>
</dbReference>
<dbReference type="Gene3D" id="3.40.50.10190">
    <property type="entry name" value="BRCT domain"/>
    <property type="match status" value="5"/>
</dbReference>
<dbReference type="Proteomes" id="UP000016922">
    <property type="component" value="Unassembled WGS sequence"/>
</dbReference>
<dbReference type="OrthoDB" id="342264at2759"/>
<dbReference type="SMART" id="SM00292">
    <property type="entry name" value="BRCT"/>
    <property type="match status" value="6"/>
</dbReference>
<evidence type="ECO:0000313" key="3">
    <source>
        <dbReference type="EMBL" id="EPE32380.1"/>
    </source>
</evidence>
<reference evidence="3 4" key="1">
    <citation type="journal article" date="2013" name="BMC Genomics">
        <title>Genomics-driven discovery of the pneumocandin biosynthetic gene cluster in the fungus Glarea lozoyensis.</title>
        <authorList>
            <person name="Chen L."/>
            <person name="Yue Q."/>
            <person name="Zhang X."/>
            <person name="Xiang M."/>
            <person name="Wang C."/>
            <person name="Li S."/>
            <person name="Che Y."/>
            <person name="Ortiz-Lopez F.J."/>
            <person name="Bills G.F."/>
            <person name="Liu X."/>
            <person name="An Z."/>
        </authorList>
    </citation>
    <scope>NUCLEOTIDE SEQUENCE [LARGE SCALE GENOMIC DNA]</scope>
    <source>
        <strain evidence="4">ATCC 20868 / MF5171</strain>
    </source>
</reference>
<dbReference type="InterPro" id="IPR036420">
    <property type="entry name" value="BRCT_dom_sf"/>
</dbReference>
<feature type="domain" description="BRCT" evidence="2">
    <location>
        <begin position="101"/>
        <end position="191"/>
    </location>
</feature>
<name>S3D3M8_GLAL2</name>
<organism evidence="3 4">
    <name type="scientific">Glarea lozoyensis (strain ATCC 20868 / MF5171)</name>
    <dbReference type="NCBI Taxonomy" id="1116229"/>
    <lineage>
        <taxon>Eukaryota</taxon>
        <taxon>Fungi</taxon>
        <taxon>Dikarya</taxon>
        <taxon>Ascomycota</taxon>
        <taxon>Pezizomycotina</taxon>
        <taxon>Leotiomycetes</taxon>
        <taxon>Helotiales</taxon>
        <taxon>Helotiaceae</taxon>
        <taxon>Glarea</taxon>
    </lineage>
</organism>
<dbReference type="RefSeq" id="XP_008080392.1">
    <property type="nucleotide sequence ID" value="XM_008082201.1"/>
</dbReference>
<dbReference type="GO" id="GO:0005634">
    <property type="term" value="C:nucleus"/>
    <property type="evidence" value="ECO:0007669"/>
    <property type="project" value="TreeGrafter"/>
</dbReference>
<dbReference type="CDD" id="cd17743">
    <property type="entry name" value="BRCT_BRC1_like_rpt5"/>
    <property type="match status" value="1"/>
</dbReference>
<feature type="domain" description="BRCT" evidence="2">
    <location>
        <begin position="232"/>
        <end position="322"/>
    </location>
</feature>
<dbReference type="GO" id="GO:0035361">
    <property type="term" value="C:Cul8-RING ubiquitin ligase complex"/>
    <property type="evidence" value="ECO:0007669"/>
    <property type="project" value="TreeGrafter"/>
</dbReference>
<dbReference type="Pfam" id="PF12738">
    <property type="entry name" value="PTCB-BRCT"/>
    <property type="match status" value="1"/>
</dbReference>
<evidence type="ECO:0000256" key="1">
    <source>
        <dbReference type="SAM" id="MobiDB-lite"/>
    </source>
</evidence>